<organism evidence="1 2">
    <name type="scientific">Symbiodinium necroappetens</name>
    <dbReference type="NCBI Taxonomy" id="1628268"/>
    <lineage>
        <taxon>Eukaryota</taxon>
        <taxon>Sar</taxon>
        <taxon>Alveolata</taxon>
        <taxon>Dinophyceae</taxon>
        <taxon>Suessiales</taxon>
        <taxon>Symbiodiniaceae</taxon>
        <taxon>Symbiodinium</taxon>
    </lineage>
</organism>
<name>A0A812XLQ6_9DINO</name>
<gene>
    <name evidence="1" type="primary">CPK3</name>
    <name evidence="1" type="ORF">SNEC2469_LOCUS21134</name>
</gene>
<dbReference type="Proteomes" id="UP000601435">
    <property type="component" value="Unassembled WGS sequence"/>
</dbReference>
<comment type="caution">
    <text evidence="1">The sequence shown here is derived from an EMBL/GenBank/DDBJ whole genome shotgun (WGS) entry which is preliminary data.</text>
</comment>
<evidence type="ECO:0000313" key="2">
    <source>
        <dbReference type="Proteomes" id="UP000601435"/>
    </source>
</evidence>
<feature type="non-terminal residue" evidence="1">
    <location>
        <position position="195"/>
    </location>
</feature>
<sequence>AVTSPKTAEKPSQVLAELVGSCKEDSATLIFDTATPNELKATVPATRALPVDLCFQARGAEEFLTKTLEVPRRGHMQTEAMLLGASIARLAIQNEAAPLEWSDAAAALQRAEQALHGCSRSLQQLYCREMPDWLQESPPSRSKPRCRTLCNEAVGDVVEAWRLLSSESTVTDLGEYFTNQFLSLSCYGARLELAS</sequence>
<protein>
    <submittedName>
        <fullName evidence="1">CPK3 protein</fullName>
    </submittedName>
</protein>
<dbReference type="EMBL" id="CAJNJA010037297">
    <property type="protein sequence ID" value="CAE7731486.1"/>
    <property type="molecule type" value="Genomic_DNA"/>
</dbReference>
<dbReference type="AlphaFoldDB" id="A0A812XLQ6"/>
<evidence type="ECO:0000313" key="1">
    <source>
        <dbReference type="EMBL" id="CAE7731486.1"/>
    </source>
</evidence>
<keyword evidence="2" id="KW-1185">Reference proteome</keyword>
<dbReference type="OrthoDB" id="419168at2759"/>
<accession>A0A812XLQ6</accession>
<proteinExistence type="predicted"/>
<reference evidence="1" key="1">
    <citation type="submission" date="2021-02" db="EMBL/GenBank/DDBJ databases">
        <authorList>
            <person name="Dougan E. K."/>
            <person name="Rhodes N."/>
            <person name="Thang M."/>
            <person name="Chan C."/>
        </authorList>
    </citation>
    <scope>NUCLEOTIDE SEQUENCE</scope>
</reference>